<comment type="subcellular location">
    <subcellularLocation>
        <location evidence="2">Cell inner membrane</location>
        <topology evidence="2">Multi-pass membrane protein</topology>
    </subcellularLocation>
</comment>
<feature type="transmembrane region" description="Helical" evidence="16">
    <location>
        <begin position="47"/>
        <end position="69"/>
    </location>
</feature>
<evidence type="ECO:0000256" key="15">
    <source>
        <dbReference type="SAM" id="MobiDB-lite"/>
    </source>
</evidence>
<feature type="transmembrane region" description="Helical" evidence="16">
    <location>
        <begin position="123"/>
        <end position="142"/>
    </location>
</feature>
<dbReference type="PIRSF" id="PIRSF036487">
    <property type="entry name" value="Hydroxylase_rubr"/>
    <property type="match status" value="1"/>
</dbReference>
<evidence type="ECO:0000256" key="14">
    <source>
        <dbReference type="ARBA" id="ARBA00023136"/>
    </source>
</evidence>
<dbReference type="InterPro" id="IPR005804">
    <property type="entry name" value="FA_desaturase_dom"/>
</dbReference>
<dbReference type="Pfam" id="PF00487">
    <property type="entry name" value="FA_desaturase"/>
    <property type="match status" value="1"/>
</dbReference>
<evidence type="ECO:0000256" key="10">
    <source>
        <dbReference type="ARBA" id="ARBA00022989"/>
    </source>
</evidence>
<evidence type="ECO:0000256" key="3">
    <source>
        <dbReference type="ARBA" id="ARBA00010823"/>
    </source>
</evidence>
<evidence type="ECO:0000256" key="16">
    <source>
        <dbReference type="SAM" id="Phobius"/>
    </source>
</evidence>
<comment type="caution">
    <text evidence="18">The sequence shown here is derived from an EMBL/GenBank/DDBJ whole genome shotgun (WGS) entry which is preliminary data.</text>
</comment>
<feature type="region of interest" description="Disordered" evidence="15">
    <location>
        <begin position="410"/>
        <end position="456"/>
    </location>
</feature>
<organism evidence="18 19">
    <name type="scientific">Prauserella salsuginis</name>
    <dbReference type="NCBI Taxonomy" id="387889"/>
    <lineage>
        <taxon>Bacteria</taxon>
        <taxon>Bacillati</taxon>
        <taxon>Actinomycetota</taxon>
        <taxon>Actinomycetes</taxon>
        <taxon>Pseudonocardiales</taxon>
        <taxon>Pseudonocardiaceae</taxon>
        <taxon>Prauserella</taxon>
        <taxon>Prauserella salsuginis group</taxon>
    </lineage>
</organism>
<dbReference type="PROSITE" id="PS00202">
    <property type="entry name" value="RUBREDOXIN"/>
    <property type="match status" value="1"/>
</dbReference>
<keyword evidence="13" id="KW-0503">Monooxygenase</keyword>
<feature type="transmembrane region" description="Helical" evidence="16">
    <location>
        <begin position="255"/>
        <end position="272"/>
    </location>
</feature>
<keyword evidence="12" id="KW-0408">Iron</keyword>
<keyword evidence="7 16" id="KW-0812">Transmembrane</keyword>
<dbReference type="Gene3D" id="2.20.28.10">
    <property type="match status" value="1"/>
</dbReference>
<accession>A0ABW6GBF9</accession>
<gene>
    <name evidence="18" type="ORF">ACFWGY_24665</name>
</gene>
<evidence type="ECO:0000256" key="5">
    <source>
        <dbReference type="ARBA" id="ARBA00022475"/>
    </source>
</evidence>
<evidence type="ECO:0000259" key="17">
    <source>
        <dbReference type="PROSITE" id="PS50903"/>
    </source>
</evidence>
<keyword evidence="11 18" id="KW-0560">Oxidoreductase</keyword>
<dbReference type="PROSITE" id="PS50903">
    <property type="entry name" value="RUBREDOXIN_LIKE"/>
    <property type="match status" value="1"/>
</dbReference>
<dbReference type="SUPFAM" id="SSF57802">
    <property type="entry name" value="Rubredoxin-like"/>
    <property type="match status" value="1"/>
</dbReference>
<comment type="function">
    <text evidence="1">Involved in the hydrocarbon hydroxylating system, which transfers electrons from NADH to rubredoxin reductase and then through rubredoxin to alkane 1 monooxygenase.</text>
</comment>
<protein>
    <submittedName>
        <fullName evidence="18">Fatty acid desaturase</fullName>
        <ecNumber evidence="18">1.14.19.-</ecNumber>
    </submittedName>
</protein>
<proteinExistence type="inferred from homology"/>
<feature type="transmembrane region" description="Helical" evidence="16">
    <location>
        <begin position="230"/>
        <end position="249"/>
    </location>
</feature>
<dbReference type="CDD" id="cd03512">
    <property type="entry name" value="Alkane-hydroxylase"/>
    <property type="match status" value="1"/>
</dbReference>
<evidence type="ECO:0000256" key="2">
    <source>
        <dbReference type="ARBA" id="ARBA00004429"/>
    </source>
</evidence>
<dbReference type="GO" id="GO:0016491">
    <property type="term" value="F:oxidoreductase activity"/>
    <property type="evidence" value="ECO:0007669"/>
    <property type="project" value="UniProtKB-KW"/>
</dbReference>
<dbReference type="PANTHER" id="PTHR38674:SF1">
    <property type="entry name" value="ALKANE 1-MONOOXYGENASE 1"/>
    <property type="match status" value="1"/>
</dbReference>
<evidence type="ECO:0000256" key="7">
    <source>
        <dbReference type="ARBA" id="ARBA00022692"/>
    </source>
</evidence>
<sequence>MSAKATVPAGSTERWTDRKRYLWLIGLVVPSLVFLAIGLHAATGWGVWLWLGPVVILIVVPVLDLVAGLDRSNPPDEVIEQLENDRYYRWITYAFLPIQYAGFVVALWMIMRGGLSTVDSVGLAITVGCVGGIGINTAHELGHKKESHERWLSKIALAQSFYGHFYIEHNRGHHVRVATPEDPASSRVGESFYRFWPRTVAGSLRSAWRLERKRYARRDRHPYRIGNDVLNAWLMSAVLWALLIAWLGIGVLPYLLIQAVVGFSLLEVVNYMEHYGMLRQQRGTPGRRRYERVDPSHSWNSNNIATNVLLYHLQRHSDHHANPTRRYQTLRDFAESPVLPTGYAGMIVLALVPPLWRRVMDPRVLEHFDGDISRANIQPSKRAKVLARYGHATTPEAPEEITTPEALKEATAPEAPEATAPEATAPEATVPKATVPEGATTPGTANEAGGADFRGDATGGGMCPGCGYVYDERTGDPREGFPAGTPWSAIPDSWCCPDCGVREKVDFVVAGTARA</sequence>
<dbReference type="PRINTS" id="PR00163">
    <property type="entry name" value="RUBREDOXIN"/>
</dbReference>
<name>A0ABW6GBF9_9PSEU</name>
<evidence type="ECO:0000256" key="12">
    <source>
        <dbReference type="ARBA" id="ARBA00023004"/>
    </source>
</evidence>
<keyword evidence="10 16" id="KW-1133">Transmembrane helix</keyword>
<dbReference type="CDD" id="cd00730">
    <property type="entry name" value="rubredoxin"/>
    <property type="match status" value="1"/>
</dbReference>
<dbReference type="Proteomes" id="UP001598673">
    <property type="component" value="Unassembled WGS sequence"/>
</dbReference>
<dbReference type="InterPro" id="IPR033885">
    <property type="entry name" value="AlkB/XylM"/>
</dbReference>
<keyword evidence="14 16" id="KW-0472">Membrane</keyword>
<evidence type="ECO:0000256" key="4">
    <source>
        <dbReference type="ARBA" id="ARBA00022448"/>
    </source>
</evidence>
<dbReference type="EC" id="1.14.19.-" evidence="18"/>
<feature type="compositionally biased region" description="Low complexity" evidence="15">
    <location>
        <begin position="410"/>
        <end position="436"/>
    </location>
</feature>
<feature type="transmembrane region" description="Helical" evidence="16">
    <location>
        <begin position="21"/>
        <end position="41"/>
    </location>
</feature>
<keyword evidence="8" id="KW-0479">Metal-binding</keyword>
<dbReference type="InterPro" id="IPR024934">
    <property type="entry name" value="Rubredoxin-like_dom"/>
</dbReference>
<evidence type="ECO:0000256" key="11">
    <source>
        <dbReference type="ARBA" id="ARBA00023002"/>
    </source>
</evidence>
<dbReference type="Pfam" id="PF00301">
    <property type="entry name" value="Rubredoxin"/>
    <property type="match status" value="1"/>
</dbReference>
<feature type="transmembrane region" description="Helical" evidence="16">
    <location>
        <begin position="90"/>
        <end position="111"/>
    </location>
</feature>
<evidence type="ECO:0000256" key="1">
    <source>
        <dbReference type="ARBA" id="ARBA00002792"/>
    </source>
</evidence>
<keyword evidence="19" id="KW-1185">Reference proteome</keyword>
<dbReference type="InterPro" id="IPR018527">
    <property type="entry name" value="Rubredoxin_Fe_BS"/>
</dbReference>
<evidence type="ECO:0000313" key="19">
    <source>
        <dbReference type="Proteomes" id="UP001598673"/>
    </source>
</evidence>
<keyword evidence="4" id="KW-0813">Transport</keyword>
<dbReference type="RefSeq" id="WP_258938450.1">
    <property type="nucleotide sequence ID" value="NZ_JBHXCV010000023.1"/>
</dbReference>
<reference evidence="18 19" key="1">
    <citation type="submission" date="2024-09" db="EMBL/GenBank/DDBJ databases">
        <title>The Natural Products Discovery Center: Release of the First 8490 Sequenced Strains for Exploring Actinobacteria Biosynthetic Diversity.</title>
        <authorList>
            <person name="Kalkreuter E."/>
            <person name="Kautsar S.A."/>
            <person name="Yang D."/>
            <person name="Bader C.D."/>
            <person name="Teijaro C.N."/>
            <person name="Fluegel L."/>
            <person name="Davis C.M."/>
            <person name="Simpson J.R."/>
            <person name="Lauterbach L."/>
            <person name="Steele A.D."/>
            <person name="Gui C."/>
            <person name="Meng S."/>
            <person name="Li G."/>
            <person name="Viehrig K."/>
            <person name="Ye F."/>
            <person name="Su P."/>
            <person name="Kiefer A.F."/>
            <person name="Nichols A."/>
            <person name="Cepeda A.J."/>
            <person name="Yan W."/>
            <person name="Fan B."/>
            <person name="Jiang Y."/>
            <person name="Adhikari A."/>
            <person name="Zheng C.-J."/>
            <person name="Schuster L."/>
            <person name="Cowan T.M."/>
            <person name="Smanski M.J."/>
            <person name="Chevrette M.G."/>
            <person name="De Carvalho L.P.S."/>
            <person name="Shen B."/>
        </authorList>
    </citation>
    <scope>NUCLEOTIDE SEQUENCE [LARGE SCALE GENOMIC DNA]</scope>
    <source>
        <strain evidence="18 19">NPDC060353</strain>
    </source>
</reference>
<evidence type="ECO:0000256" key="13">
    <source>
        <dbReference type="ARBA" id="ARBA00023033"/>
    </source>
</evidence>
<keyword evidence="6" id="KW-0997">Cell inner membrane</keyword>
<evidence type="ECO:0000256" key="8">
    <source>
        <dbReference type="ARBA" id="ARBA00022723"/>
    </source>
</evidence>
<comment type="similarity">
    <text evidence="3">Belongs to the fatty acid desaturase type 1 family. AlkB subfamily.</text>
</comment>
<keyword evidence="9" id="KW-0249">Electron transport</keyword>
<evidence type="ECO:0000313" key="18">
    <source>
        <dbReference type="EMBL" id="MFD6796532.1"/>
    </source>
</evidence>
<dbReference type="EMBL" id="JBHXCV010000023">
    <property type="protein sequence ID" value="MFD6796532.1"/>
    <property type="molecule type" value="Genomic_DNA"/>
</dbReference>
<evidence type="ECO:0000256" key="6">
    <source>
        <dbReference type="ARBA" id="ARBA00022519"/>
    </source>
</evidence>
<evidence type="ECO:0000256" key="9">
    <source>
        <dbReference type="ARBA" id="ARBA00022982"/>
    </source>
</evidence>
<feature type="domain" description="Rubredoxin-like" evidence="17">
    <location>
        <begin position="458"/>
        <end position="510"/>
    </location>
</feature>
<dbReference type="PANTHER" id="PTHR38674">
    <property type="entry name" value="ALKANE 1-MONOOXYGENASE 1"/>
    <property type="match status" value="1"/>
</dbReference>
<keyword evidence="5" id="KW-1003">Cell membrane</keyword>
<dbReference type="InterPro" id="IPR014607">
    <property type="entry name" value="Alk_mOase_rubredoxin-type"/>
</dbReference>
<dbReference type="InterPro" id="IPR024935">
    <property type="entry name" value="Rubredoxin_dom"/>
</dbReference>